<keyword evidence="4 6" id="KW-0808">Transferase</keyword>
<sequence>MLRQRGNGTSALCVVPGSGFRQKKDTFHFRSTFLPPEEQMDQFIASIKTFHSEFMDKYR</sequence>
<dbReference type="EC" id="2.6.1.2" evidence="6"/>
<dbReference type="PANTHER" id="PTHR11751">
    <property type="entry name" value="ALANINE AMINOTRANSFERASE"/>
    <property type="match status" value="1"/>
</dbReference>
<dbReference type="InterPro" id="IPR015422">
    <property type="entry name" value="PyrdxlP-dep_Trfase_small"/>
</dbReference>
<evidence type="ECO:0000313" key="6">
    <source>
        <dbReference type="EMBL" id="KAL2912801.1"/>
    </source>
</evidence>
<dbReference type="Gene3D" id="3.90.1150.10">
    <property type="entry name" value="Aspartate Aminotransferase, domain 1"/>
    <property type="match status" value="1"/>
</dbReference>
<evidence type="ECO:0000256" key="2">
    <source>
        <dbReference type="ARBA" id="ARBA00011738"/>
    </source>
</evidence>
<protein>
    <submittedName>
        <fullName evidence="6">Alanine transaminase</fullName>
        <ecNumber evidence="6">2.6.1.2</ecNumber>
    </submittedName>
</protein>
<evidence type="ECO:0000313" key="7">
    <source>
        <dbReference type="Proteomes" id="UP001527925"/>
    </source>
</evidence>
<dbReference type="EMBL" id="JADGIZ020000057">
    <property type="protein sequence ID" value="KAL2912801.1"/>
    <property type="molecule type" value="Genomic_DNA"/>
</dbReference>
<evidence type="ECO:0000256" key="1">
    <source>
        <dbReference type="ARBA" id="ARBA00001933"/>
    </source>
</evidence>
<comment type="subunit">
    <text evidence="2">Homodimer.</text>
</comment>
<accession>A0ABR4MZW0</accession>
<proteinExistence type="predicted"/>
<dbReference type="PANTHER" id="PTHR11751:SF29">
    <property type="entry name" value="ALANINE TRANSAMINASE"/>
    <property type="match status" value="1"/>
</dbReference>
<name>A0ABR4MZW0_9FUNG</name>
<keyword evidence="3 6" id="KW-0032">Aminotransferase</keyword>
<dbReference type="Proteomes" id="UP001527925">
    <property type="component" value="Unassembled WGS sequence"/>
</dbReference>
<organism evidence="6 7">
    <name type="scientific">Polyrhizophydium stewartii</name>
    <dbReference type="NCBI Taxonomy" id="2732419"/>
    <lineage>
        <taxon>Eukaryota</taxon>
        <taxon>Fungi</taxon>
        <taxon>Fungi incertae sedis</taxon>
        <taxon>Chytridiomycota</taxon>
        <taxon>Chytridiomycota incertae sedis</taxon>
        <taxon>Chytridiomycetes</taxon>
        <taxon>Rhizophydiales</taxon>
        <taxon>Rhizophydiales incertae sedis</taxon>
        <taxon>Polyrhizophydium</taxon>
    </lineage>
</organism>
<reference evidence="6 7" key="1">
    <citation type="submission" date="2023-09" db="EMBL/GenBank/DDBJ databases">
        <title>Pangenome analysis of Batrachochytrium dendrobatidis and related Chytrids.</title>
        <authorList>
            <person name="Yacoub M.N."/>
            <person name="Stajich J.E."/>
            <person name="James T.Y."/>
        </authorList>
    </citation>
    <scope>NUCLEOTIDE SEQUENCE [LARGE SCALE GENOMIC DNA]</scope>
    <source>
        <strain evidence="6 7">JEL0888</strain>
    </source>
</reference>
<comment type="caution">
    <text evidence="6">The sequence shown here is derived from an EMBL/GenBank/DDBJ whole genome shotgun (WGS) entry which is preliminary data.</text>
</comment>
<dbReference type="GO" id="GO:0004021">
    <property type="term" value="F:L-alanine:2-oxoglutarate aminotransferase activity"/>
    <property type="evidence" value="ECO:0007669"/>
    <property type="project" value="UniProtKB-EC"/>
</dbReference>
<keyword evidence="5" id="KW-0663">Pyridoxal phosphate</keyword>
<gene>
    <name evidence="6" type="primary">ALT1_2</name>
    <name evidence="6" type="ORF">HK105_207688</name>
</gene>
<dbReference type="InterPro" id="IPR045088">
    <property type="entry name" value="ALAT1/2-like"/>
</dbReference>
<comment type="cofactor">
    <cofactor evidence="1">
        <name>pyridoxal 5'-phosphate</name>
        <dbReference type="ChEBI" id="CHEBI:597326"/>
    </cofactor>
</comment>
<evidence type="ECO:0000256" key="4">
    <source>
        <dbReference type="ARBA" id="ARBA00022679"/>
    </source>
</evidence>
<evidence type="ECO:0000256" key="5">
    <source>
        <dbReference type="ARBA" id="ARBA00022898"/>
    </source>
</evidence>
<keyword evidence="7" id="KW-1185">Reference proteome</keyword>
<evidence type="ECO:0000256" key="3">
    <source>
        <dbReference type="ARBA" id="ARBA00022576"/>
    </source>
</evidence>